<reference evidence="8 9" key="1">
    <citation type="submission" date="2020-07" db="EMBL/GenBank/DDBJ databases">
        <title>Sequencing the genomes of 1000 actinobacteria strains.</title>
        <authorList>
            <person name="Klenk H.-P."/>
        </authorList>
    </citation>
    <scope>NUCLEOTIDE SEQUENCE [LARGE SCALE GENOMIC DNA]</scope>
    <source>
        <strain evidence="8 9">DSM 104006</strain>
    </source>
</reference>
<keyword evidence="3 8" id="KW-0418">Kinase</keyword>
<evidence type="ECO:0000313" key="8">
    <source>
        <dbReference type="EMBL" id="NYI88380.1"/>
    </source>
</evidence>
<feature type="domain" description="Protein kinase" evidence="7">
    <location>
        <begin position="11"/>
        <end position="262"/>
    </location>
</feature>
<keyword evidence="1 8" id="KW-0808">Transferase</keyword>
<keyword evidence="4 5" id="KW-0067">ATP-binding</keyword>
<dbReference type="RefSeq" id="WP_179772623.1">
    <property type="nucleotide sequence ID" value="NZ_JACCFK010000001.1"/>
</dbReference>
<dbReference type="PROSITE" id="PS00108">
    <property type="entry name" value="PROTEIN_KINASE_ST"/>
    <property type="match status" value="1"/>
</dbReference>
<dbReference type="PROSITE" id="PS00107">
    <property type="entry name" value="PROTEIN_KINASE_ATP"/>
    <property type="match status" value="1"/>
</dbReference>
<dbReference type="InterPro" id="IPR008271">
    <property type="entry name" value="Ser/Thr_kinase_AS"/>
</dbReference>
<dbReference type="PANTHER" id="PTHR43289:SF30">
    <property type="entry name" value="NON-SPECIFIC SERINE_THREONINE PROTEIN KINASE"/>
    <property type="match status" value="1"/>
</dbReference>
<dbReference type="InterPro" id="IPR011009">
    <property type="entry name" value="Kinase-like_dom_sf"/>
</dbReference>
<dbReference type="Gene3D" id="3.30.565.40">
    <property type="entry name" value="Fervidobacterium nodosum Rt17-B1 like"/>
    <property type="match status" value="1"/>
</dbReference>
<dbReference type="InterPro" id="IPR017441">
    <property type="entry name" value="Protein_kinase_ATP_BS"/>
</dbReference>
<protein>
    <submittedName>
        <fullName evidence="8">Serine/threonine-protein kinase</fullName>
        <ecNumber evidence="8">2.7.11.1</ecNumber>
    </submittedName>
</protein>
<proteinExistence type="predicted"/>
<evidence type="ECO:0000256" key="3">
    <source>
        <dbReference type="ARBA" id="ARBA00022777"/>
    </source>
</evidence>
<name>A0A853B064_9PSEU</name>
<feature type="transmembrane region" description="Helical" evidence="6">
    <location>
        <begin position="320"/>
        <end position="341"/>
    </location>
</feature>
<accession>A0A853B064</accession>
<comment type="caution">
    <text evidence="8">The sequence shown here is derived from an EMBL/GenBank/DDBJ whole genome shotgun (WGS) entry which is preliminary data.</text>
</comment>
<dbReference type="EMBL" id="JACCFK010000001">
    <property type="protein sequence ID" value="NYI88380.1"/>
    <property type="molecule type" value="Genomic_DNA"/>
</dbReference>
<dbReference type="EC" id="2.7.11.1" evidence="8"/>
<evidence type="ECO:0000256" key="6">
    <source>
        <dbReference type="SAM" id="Phobius"/>
    </source>
</evidence>
<dbReference type="PANTHER" id="PTHR43289">
    <property type="entry name" value="MITOGEN-ACTIVATED PROTEIN KINASE KINASE KINASE 20-RELATED"/>
    <property type="match status" value="1"/>
</dbReference>
<keyword evidence="6" id="KW-0812">Transmembrane</keyword>
<evidence type="ECO:0000256" key="2">
    <source>
        <dbReference type="ARBA" id="ARBA00022741"/>
    </source>
</evidence>
<keyword evidence="2 5" id="KW-0547">Nucleotide-binding</keyword>
<feature type="binding site" evidence="5">
    <location>
        <position position="40"/>
    </location>
    <ligand>
        <name>ATP</name>
        <dbReference type="ChEBI" id="CHEBI:30616"/>
    </ligand>
</feature>
<dbReference type="GO" id="GO:0005524">
    <property type="term" value="F:ATP binding"/>
    <property type="evidence" value="ECO:0007669"/>
    <property type="project" value="UniProtKB-UniRule"/>
</dbReference>
<keyword evidence="6" id="KW-1133">Transmembrane helix</keyword>
<dbReference type="InterPro" id="IPR000719">
    <property type="entry name" value="Prot_kinase_dom"/>
</dbReference>
<gene>
    <name evidence="8" type="ORF">HNR02_001703</name>
</gene>
<dbReference type="Gene3D" id="1.10.510.10">
    <property type="entry name" value="Transferase(Phosphotransferase) domain 1"/>
    <property type="match status" value="1"/>
</dbReference>
<organism evidence="8 9">
    <name type="scientific">Amycolatopsis endophytica</name>
    <dbReference type="NCBI Taxonomy" id="860233"/>
    <lineage>
        <taxon>Bacteria</taxon>
        <taxon>Bacillati</taxon>
        <taxon>Actinomycetota</taxon>
        <taxon>Actinomycetes</taxon>
        <taxon>Pseudonocardiales</taxon>
        <taxon>Pseudonocardiaceae</taxon>
        <taxon>Amycolatopsis</taxon>
    </lineage>
</organism>
<keyword evidence="6" id="KW-0472">Membrane</keyword>
<evidence type="ECO:0000259" key="7">
    <source>
        <dbReference type="PROSITE" id="PS50011"/>
    </source>
</evidence>
<dbReference type="Proteomes" id="UP000549616">
    <property type="component" value="Unassembled WGS sequence"/>
</dbReference>
<dbReference type="CDD" id="cd14014">
    <property type="entry name" value="STKc_PknB_like"/>
    <property type="match status" value="1"/>
</dbReference>
<evidence type="ECO:0000256" key="4">
    <source>
        <dbReference type="ARBA" id="ARBA00022840"/>
    </source>
</evidence>
<keyword evidence="9" id="KW-1185">Reference proteome</keyword>
<evidence type="ECO:0000313" key="9">
    <source>
        <dbReference type="Proteomes" id="UP000549616"/>
    </source>
</evidence>
<dbReference type="AlphaFoldDB" id="A0A853B064"/>
<feature type="transmembrane region" description="Helical" evidence="6">
    <location>
        <begin position="281"/>
        <end position="300"/>
    </location>
</feature>
<dbReference type="GO" id="GO:0004674">
    <property type="term" value="F:protein serine/threonine kinase activity"/>
    <property type="evidence" value="ECO:0007669"/>
    <property type="project" value="UniProtKB-EC"/>
</dbReference>
<sequence>MGTRDWEVPGYTELHLLGEGGFGAVVLARHEPSGTLVAIKYLFTRYLGDPARLAAFRREAEFLSRVDSPHVTRLYEFHEGPRGVAIVMEAIPGVPLREVLRRDGVLPPEAALAVLKGSLLGLAHAHRAGVVHRDYKPENVLVGPGRESKLVDFGIAVLAGTAGLPVGTPAYMAPEQWHGAPATSATDVYAATCVFFQSVTGRRPFEGATADDLRDLHENAPVPVDMLPEPVRRLVARGMAKDAAARPSAAAEFVAELETAAVAGYGPDWEERGRGRLAQRAGALLALSPLALFGAGTAAAPGAAGGLAAAGTGLSVGAKIGAALVAVAVGVGAVVGTIAVIGDGGATPPVGAAPTAEQEAVQVSLLTRTEAADGFHVDARYAHASGLSDPALQEKVNAALAKPLDDFTDYVRAGLLNSTEDPVVTNDATINRQDERLVSVRYDLMVESSQFGNHGGYTTMLLTVDLTTGDMVTAADVFEGVADDQNAMSVLESRILARSPGGYCDGGEPFGGERTPLAPSDLQPWGILDVPALQLGFRADGVVFGLATDARNYPMACGYREVVVPYDEIDDLMSVAGRELLP</sequence>
<evidence type="ECO:0000256" key="5">
    <source>
        <dbReference type="PROSITE-ProRule" id="PRU10141"/>
    </source>
</evidence>
<dbReference type="SUPFAM" id="SSF56112">
    <property type="entry name" value="Protein kinase-like (PK-like)"/>
    <property type="match status" value="1"/>
</dbReference>
<dbReference type="PROSITE" id="PS50011">
    <property type="entry name" value="PROTEIN_KINASE_DOM"/>
    <property type="match status" value="1"/>
</dbReference>
<evidence type="ECO:0000256" key="1">
    <source>
        <dbReference type="ARBA" id="ARBA00022679"/>
    </source>
</evidence>
<dbReference type="Pfam" id="PF00069">
    <property type="entry name" value="Pkinase"/>
    <property type="match status" value="1"/>
</dbReference>